<dbReference type="Proteomes" id="UP001595748">
    <property type="component" value="Unassembled WGS sequence"/>
</dbReference>
<protein>
    <submittedName>
        <fullName evidence="3">Uncharacterized protein</fullName>
    </submittedName>
</protein>
<keyword evidence="2" id="KW-0812">Transmembrane</keyword>
<accession>A0ABV8A7W8</accession>
<evidence type="ECO:0000313" key="3">
    <source>
        <dbReference type="EMBL" id="MFC3861411.1"/>
    </source>
</evidence>
<dbReference type="EMBL" id="JBHRZF010000142">
    <property type="protein sequence ID" value="MFC3861411.1"/>
    <property type="molecule type" value="Genomic_DNA"/>
</dbReference>
<evidence type="ECO:0000256" key="2">
    <source>
        <dbReference type="SAM" id="Phobius"/>
    </source>
</evidence>
<feature type="transmembrane region" description="Helical" evidence="2">
    <location>
        <begin position="76"/>
        <end position="95"/>
    </location>
</feature>
<organism evidence="3 4">
    <name type="scientific">Deinococcus antarcticus</name>
    <dbReference type="NCBI Taxonomy" id="1298767"/>
    <lineage>
        <taxon>Bacteria</taxon>
        <taxon>Thermotogati</taxon>
        <taxon>Deinococcota</taxon>
        <taxon>Deinococci</taxon>
        <taxon>Deinococcales</taxon>
        <taxon>Deinococcaceae</taxon>
        <taxon>Deinococcus</taxon>
    </lineage>
</organism>
<name>A0ABV8A7W8_9DEIO</name>
<evidence type="ECO:0000256" key="1">
    <source>
        <dbReference type="SAM" id="MobiDB-lite"/>
    </source>
</evidence>
<proteinExistence type="predicted"/>
<feature type="region of interest" description="Disordered" evidence="1">
    <location>
        <begin position="96"/>
        <end position="116"/>
    </location>
</feature>
<feature type="transmembrane region" description="Helical" evidence="2">
    <location>
        <begin position="45"/>
        <end position="64"/>
    </location>
</feature>
<reference evidence="4" key="1">
    <citation type="journal article" date="2019" name="Int. J. Syst. Evol. Microbiol.">
        <title>The Global Catalogue of Microorganisms (GCM) 10K type strain sequencing project: providing services to taxonomists for standard genome sequencing and annotation.</title>
        <authorList>
            <consortium name="The Broad Institute Genomics Platform"/>
            <consortium name="The Broad Institute Genome Sequencing Center for Infectious Disease"/>
            <person name="Wu L."/>
            <person name="Ma J."/>
        </authorList>
    </citation>
    <scope>NUCLEOTIDE SEQUENCE [LARGE SCALE GENOMIC DNA]</scope>
    <source>
        <strain evidence="4">CCTCC AB 2013263</strain>
    </source>
</reference>
<dbReference type="RefSeq" id="WP_380078279.1">
    <property type="nucleotide sequence ID" value="NZ_JBHRZF010000142.1"/>
</dbReference>
<feature type="transmembrane region" description="Helical" evidence="2">
    <location>
        <begin position="12"/>
        <end position="33"/>
    </location>
</feature>
<keyword evidence="2" id="KW-1133">Transmembrane helix</keyword>
<gene>
    <name evidence="3" type="ORF">ACFOPQ_11640</name>
</gene>
<comment type="caution">
    <text evidence="3">The sequence shown here is derived from an EMBL/GenBank/DDBJ whole genome shotgun (WGS) entry which is preliminary data.</text>
</comment>
<sequence>MLTGEMAQAASWVIVLLAVGMNVKLLVAGLRGAGLRGAGRKQKPLLARFVRSMIFTIVFLPLILRFLNLPVQATALLWPILILGAVVAAGSDLVTGSRGHTGKKQGPGRVGSPALPRVETPLPSSAGPYPWLESPLQAPGVGTTDRAIARLPLPFHKTEHPPLESALAEAWFERQEARLGRALEGQELASARLRLSTVKSMLLLGYLTVPEADKDVDMVIREGRRG</sequence>
<keyword evidence="4" id="KW-1185">Reference proteome</keyword>
<evidence type="ECO:0000313" key="4">
    <source>
        <dbReference type="Proteomes" id="UP001595748"/>
    </source>
</evidence>
<keyword evidence="2" id="KW-0472">Membrane</keyword>